<dbReference type="InterPro" id="IPR001509">
    <property type="entry name" value="Epimerase_deHydtase"/>
</dbReference>
<reference evidence="2 3" key="1">
    <citation type="submission" date="2018-03" db="EMBL/GenBank/DDBJ databases">
        <title>Actinopolyspora mortivallis from Sahara, screening for active biomolecules.</title>
        <authorList>
            <person name="Selama O."/>
            <person name="Wellington E.M.H."/>
            <person name="Hacene H."/>
        </authorList>
    </citation>
    <scope>NUCLEOTIDE SEQUENCE [LARGE SCALE GENOMIC DNA]</scope>
    <source>
        <strain evidence="2 3">M5A</strain>
    </source>
</reference>
<dbReference type="EMBL" id="PVSR01000005">
    <property type="protein sequence ID" value="PRW64243.1"/>
    <property type="molecule type" value="Genomic_DNA"/>
</dbReference>
<evidence type="ECO:0000313" key="3">
    <source>
        <dbReference type="Proteomes" id="UP000239352"/>
    </source>
</evidence>
<evidence type="ECO:0000313" key="2">
    <source>
        <dbReference type="EMBL" id="PRW64243.1"/>
    </source>
</evidence>
<evidence type="ECO:0000259" key="1">
    <source>
        <dbReference type="Pfam" id="PF01370"/>
    </source>
</evidence>
<protein>
    <submittedName>
        <fullName evidence="2">Epimerase</fullName>
    </submittedName>
</protein>
<dbReference type="PANTHER" id="PTHR43245">
    <property type="entry name" value="BIFUNCTIONAL POLYMYXIN RESISTANCE PROTEIN ARNA"/>
    <property type="match status" value="1"/>
</dbReference>
<sequence length="330" mass="36450">MSRFVVTGGCGFIGSHLVERLLARGDDVVVVDAAPWPHEHDPARHPGTVRHVRADVRVPEQLTRVVPDRVEAIFHLAATVGVDRYLDRPLEVVDTALEGTRNVLHAAERTGAKVVLASTSEVYGRNPDVPWHEDDDRVLGSTTAHRWCYSTSKALAEHVTFAFAHQHGVRATVLRYFNVYGPGQRPAFVISRGVHRALRGVPPVVYDDGGQTRCFTFVDDAVEATLRAVSTPAADGLCLNIGGSDETSVREVVETIRRLTGHAVGVERTDTSRSLGSGYQDLRRRVPDTGRARNLLGWRCVVPLEEGVRRTVAWAKDNTWWRELPDHGAE</sequence>
<name>A0A2T0GYY4_ACTMO</name>
<dbReference type="RefSeq" id="WP_106112998.1">
    <property type="nucleotide sequence ID" value="NZ_PVSR01000005.1"/>
</dbReference>
<dbReference type="InterPro" id="IPR050177">
    <property type="entry name" value="Lipid_A_modif_metabolic_enz"/>
</dbReference>
<dbReference type="Gene3D" id="3.40.50.720">
    <property type="entry name" value="NAD(P)-binding Rossmann-like Domain"/>
    <property type="match status" value="1"/>
</dbReference>
<comment type="caution">
    <text evidence="2">The sequence shown here is derived from an EMBL/GenBank/DDBJ whole genome shotgun (WGS) entry which is preliminary data.</text>
</comment>
<dbReference type="PANTHER" id="PTHR43245:SF13">
    <property type="entry name" value="UDP-D-APIOSE_UDP-D-XYLOSE SYNTHASE 2"/>
    <property type="match status" value="1"/>
</dbReference>
<dbReference type="FunCoup" id="A0A2T0GYY4">
    <property type="interactions" value="94"/>
</dbReference>
<organism evidence="2 3">
    <name type="scientific">Actinopolyspora mortivallis</name>
    <dbReference type="NCBI Taxonomy" id="33906"/>
    <lineage>
        <taxon>Bacteria</taxon>
        <taxon>Bacillati</taxon>
        <taxon>Actinomycetota</taxon>
        <taxon>Actinomycetes</taxon>
        <taxon>Actinopolysporales</taxon>
        <taxon>Actinopolysporaceae</taxon>
        <taxon>Actinopolyspora</taxon>
    </lineage>
</organism>
<gene>
    <name evidence="2" type="ORF">CEP50_06310</name>
</gene>
<dbReference type="InParanoid" id="A0A2T0GYY4"/>
<dbReference type="Proteomes" id="UP000239352">
    <property type="component" value="Unassembled WGS sequence"/>
</dbReference>
<accession>A0A2T0GYY4</accession>
<dbReference type="AlphaFoldDB" id="A0A2T0GYY4"/>
<dbReference type="STRING" id="1050202.GCA_000384035_02983"/>
<proteinExistence type="predicted"/>
<keyword evidence="3" id="KW-1185">Reference proteome</keyword>
<feature type="domain" description="NAD-dependent epimerase/dehydratase" evidence="1">
    <location>
        <begin position="5"/>
        <end position="242"/>
    </location>
</feature>
<dbReference type="Pfam" id="PF01370">
    <property type="entry name" value="Epimerase"/>
    <property type="match status" value="1"/>
</dbReference>
<dbReference type="SUPFAM" id="SSF51735">
    <property type="entry name" value="NAD(P)-binding Rossmann-fold domains"/>
    <property type="match status" value="1"/>
</dbReference>
<dbReference type="InterPro" id="IPR036291">
    <property type="entry name" value="NAD(P)-bd_dom_sf"/>
</dbReference>